<evidence type="ECO:0000256" key="6">
    <source>
        <dbReference type="ARBA" id="ARBA00023136"/>
    </source>
</evidence>
<evidence type="ECO:0000256" key="7">
    <source>
        <dbReference type="SAM" id="Phobius"/>
    </source>
</evidence>
<dbReference type="PANTHER" id="PTHR43045:SF1">
    <property type="entry name" value="SHIKIMATE TRANSPORTER"/>
    <property type="match status" value="1"/>
</dbReference>
<dbReference type="Proteomes" id="UP000715441">
    <property type="component" value="Unassembled WGS sequence"/>
</dbReference>
<comment type="subcellular location">
    <subcellularLocation>
        <location evidence="1">Cell membrane</location>
        <topology evidence="1">Multi-pass membrane protein</topology>
    </subcellularLocation>
</comment>
<dbReference type="RefSeq" id="WP_168512031.1">
    <property type="nucleotide sequence ID" value="NZ_JAAXLS010000002.1"/>
</dbReference>
<evidence type="ECO:0000259" key="8">
    <source>
        <dbReference type="PROSITE" id="PS50850"/>
    </source>
</evidence>
<reference evidence="9 10" key="1">
    <citation type="submission" date="2020-04" db="EMBL/GenBank/DDBJ databases">
        <title>Novel species.</title>
        <authorList>
            <person name="Teo W.F.A."/>
            <person name="Lipun K."/>
            <person name="Srisuk N."/>
            <person name="Duangmal K."/>
        </authorList>
    </citation>
    <scope>NUCLEOTIDE SEQUENCE [LARGE SCALE GENOMIC DNA]</scope>
    <source>
        <strain evidence="9 10">K13G38</strain>
    </source>
</reference>
<evidence type="ECO:0000256" key="4">
    <source>
        <dbReference type="ARBA" id="ARBA00022692"/>
    </source>
</evidence>
<feature type="transmembrane region" description="Helical" evidence="7">
    <location>
        <begin position="336"/>
        <end position="365"/>
    </location>
</feature>
<evidence type="ECO:0000313" key="10">
    <source>
        <dbReference type="Proteomes" id="UP000715441"/>
    </source>
</evidence>
<dbReference type="InterPro" id="IPR011701">
    <property type="entry name" value="MFS"/>
</dbReference>
<keyword evidence="5 7" id="KW-1133">Transmembrane helix</keyword>
<gene>
    <name evidence="9" type="ORF">HFP15_05330</name>
</gene>
<evidence type="ECO:0000256" key="3">
    <source>
        <dbReference type="ARBA" id="ARBA00022475"/>
    </source>
</evidence>
<dbReference type="Pfam" id="PF07690">
    <property type="entry name" value="MFS_1"/>
    <property type="match status" value="1"/>
</dbReference>
<dbReference type="PROSITE" id="PS50850">
    <property type="entry name" value="MFS"/>
    <property type="match status" value="1"/>
</dbReference>
<keyword evidence="2" id="KW-0813">Transport</keyword>
<keyword evidence="4 7" id="KW-0812">Transmembrane</keyword>
<feature type="transmembrane region" description="Helical" evidence="7">
    <location>
        <begin position="91"/>
        <end position="109"/>
    </location>
</feature>
<name>A0ABX1J1Y7_9PSEU</name>
<sequence length="456" mass="48823">MSHPVARKVSAEVSVPKVALASSIGATIEWYDFFLYGTASGLVFSKLFFPKFDPAVGVLASFATFAVGYLARPVGSLIFGHFGDRVGRKTMLILTLLIMGLGTFVIGVLPTYSAIGIWAPVLLVLMRVLQGIGIGGEYGGAVLMAVEYAPAGRRGFFGSWPQVGVPAGLLLSSGVFAALSAWLPPGGFIAYGWRICFLVSVVLVAVGLYIRLQVLETPAFAEVRARQEQAKVPFAELVRRSPKELGLSLLTRWIEGLTYNAYSVLMVAFVVNRLHVQQGKALLGVIIAAAIGMVVTPLYGILSDRIGRKRVYGAGVVAVAVLAFPSFWAIQTGKVGWVWLGIIIPFGFGYFAIYAPLAAFWAELFDTRYRYTGVGSVYQFSGIYASGLTPLIGSVLIAVGGGSPWLFGAYLVVVAVISLVATVFLPETYRRDIMPTASAPVVAEQEALGRSGRRRG</sequence>
<feature type="transmembrane region" description="Helical" evidence="7">
    <location>
        <begin position="163"/>
        <end position="182"/>
    </location>
</feature>
<feature type="transmembrane region" description="Helical" evidence="7">
    <location>
        <begin position="311"/>
        <end position="330"/>
    </location>
</feature>
<keyword evidence="10" id="KW-1185">Reference proteome</keyword>
<feature type="transmembrane region" description="Helical" evidence="7">
    <location>
        <begin position="377"/>
        <end position="399"/>
    </location>
</feature>
<feature type="transmembrane region" description="Helical" evidence="7">
    <location>
        <begin position="405"/>
        <end position="425"/>
    </location>
</feature>
<feature type="transmembrane region" description="Helical" evidence="7">
    <location>
        <begin position="281"/>
        <end position="299"/>
    </location>
</feature>
<dbReference type="PANTHER" id="PTHR43045">
    <property type="entry name" value="SHIKIMATE TRANSPORTER"/>
    <property type="match status" value="1"/>
</dbReference>
<dbReference type="InterPro" id="IPR020846">
    <property type="entry name" value="MFS_dom"/>
</dbReference>
<evidence type="ECO:0000256" key="2">
    <source>
        <dbReference type="ARBA" id="ARBA00022448"/>
    </source>
</evidence>
<dbReference type="CDD" id="cd17369">
    <property type="entry name" value="MFS_ShiA_like"/>
    <property type="match status" value="1"/>
</dbReference>
<feature type="transmembrane region" description="Helical" evidence="7">
    <location>
        <begin position="188"/>
        <end position="210"/>
    </location>
</feature>
<feature type="transmembrane region" description="Helical" evidence="7">
    <location>
        <begin position="30"/>
        <end position="49"/>
    </location>
</feature>
<comment type="caution">
    <text evidence="9">The sequence shown here is derived from an EMBL/GenBank/DDBJ whole genome shotgun (WGS) entry which is preliminary data.</text>
</comment>
<evidence type="ECO:0000256" key="5">
    <source>
        <dbReference type="ARBA" id="ARBA00022989"/>
    </source>
</evidence>
<keyword evidence="3" id="KW-1003">Cell membrane</keyword>
<feature type="domain" description="Major facilitator superfamily (MFS) profile" evidence="8">
    <location>
        <begin position="18"/>
        <end position="429"/>
    </location>
</feature>
<dbReference type="SUPFAM" id="SSF103473">
    <property type="entry name" value="MFS general substrate transporter"/>
    <property type="match status" value="1"/>
</dbReference>
<dbReference type="InterPro" id="IPR036259">
    <property type="entry name" value="MFS_trans_sf"/>
</dbReference>
<protein>
    <submittedName>
        <fullName evidence="9">MHS family MFS transporter</fullName>
    </submittedName>
</protein>
<organism evidence="9 10">
    <name type="scientific">Amycolatopsis acididurans</name>
    <dbReference type="NCBI Taxonomy" id="2724524"/>
    <lineage>
        <taxon>Bacteria</taxon>
        <taxon>Bacillati</taxon>
        <taxon>Actinomycetota</taxon>
        <taxon>Actinomycetes</taxon>
        <taxon>Pseudonocardiales</taxon>
        <taxon>Pseudonocardiaceae</taxon>
        <taxon>Amycolatopsis</taxon>
    </lineage>
</organism>
<dbReference type="Gene3D" id="1.20.1250.20">
    <property type="entry name" value="MFS general substrate transporter like domains"/>
    <property type="match status" value="2"/>
</dbReference>
<proteinExistence type="predicted"/>
<dbReference type="EMBL" id="JAAXLS010000002">
    <property type="protein sequence ID" value="NKQ52297.1"/>
    <property type="molecule type" value="Genomic_DNA"/>
</dbReference>
<accession>A0ABX1J1Y7</accession>
<keyword evidence="6 7" id="KW-0472">Membrane</keyword>
<evidence type="ECO:0000313" key="9">
    <source>
        <dbReference type="EMBL" id="NKQ52297.1"/>
    </source>
</evidence>
<feature type="transmembrane region" description="Helical" evidence="7">
    <location>
        <begin position="257"/>
        <end position="275"/>
    </location>
</feature>
<feature type="transmembrane region" description="Helical" evidence="7">
    <location>
        <begin position="55"/>
        <end position="79"/>
    </location>
</feature>
<evidence type="ECO:0000256" key="1">
    <source>
        <dbReference type="ARBA" id="ARBA00004651"/>
    </source>
</evidence>